<evidence type="ECO:0000256" key="1">
    <source>
        <dbReference type="SAM" id="Phobius"/>
    </source>
</evidence>
<accession>Q8N939</accession>
<feature type="transmembrane region" description="Helical" evidence="1">
    <location>
        <begin position="43"/>
        <end position="64"/>
    </location>
</feature>
<keyword evidence="1" id="KW-1133">Transmembrane helix</keyword>
<sequence length="139" mass="15876">MEIFKSSSKDQEKNHIEIQYKSSQLNTEFFKIDSLKIAETMNCVAPGFIVFLTLLSLCLCLAFLSTYTPSVWFCVSMQSFEWGLVEVVGSMQQVRFIELPILSPLSQASLSHLSEYCNWSPFLQFPYSRLSSTLLPELP</sequence>
<protein>
    <submittedName>
        <fullName evidence="2">cDNA FLJ38411 fis, clone FEBRA2009352</fullName>
    </submittedName>
</protein>
<name>Q8N939_HUMAN</name>
<reference evidence="2" key="1">
    <citation type="journal article" date="2004" name="Nat. Genet.">
        <title>Complete sequencing and characterization of 21,243 full-length human cDNAs.</title>
        <authorList>
            <person name="Ota T."/>
            <person name="Suzuki Y."/>
            <person name="Nishikawa T."/>
            <person name="Otsuki T."/>
            <person name="Sugiyama T."/>
            <person name="Irie R."/>
            <person name="Wakamatsu A."/>
            <person name="Hayashi K."/>
            <person name="Sato H."/>
            <person name="Nagai K."/>
            <person name="Kimura K."/>
            <person name="Makita H."/>
            <person name="Sekine M."/>
            <person name="Obayashi M."/>
            <person name="Nishi T."/>
            <person name="Shibahara T."/>
            <person name="Tanaka T."/>
            <person name="Ishii S."/>
            <person name="Yamamoto J."/>
            <person name="Saito K."/>
            <person name="Kawai Y."/>
            <person name="Isono Y."/>
            <person name="Nakamura Y."/>
            <person name="Nagahari K."/>
            <person name="Murakami K."/>
            <person name="Yasuda T."/>
            <person name="Iwayanagi T."/>
            <person name="Wagatsuma M."/>
            <person name="Shiratori A."/>
            <person name="Sudo H."/>
            <person name="Hosoiri T."/>
            <person name="Kaku Y."/>
            <person name="Kodaira H."/>
            <person name="Kondo H."/>
            <person name="Sugawara M."/>
            <person name="Takahashi M."/>
            <person name="Kanda K."/>
            <person name="Yokoi T."/>
            <person name="Furuya T."/>
            <person name="Kikkawa E."/>
            <person name="Omura Y."/>
            <person name="Abe K."/>
            <person name="Kamihara K."/>
            <person name="Katsuta N."/>
            <person name="Sato K."/>
            <person name="Tanikawa M."/>
            <person name="Yamazaki M."/>
            <person name="Ninomiya K."/>
            <person name="Ishibashi T."/>
            <person name="Yamashita H."/>
            <person name="Murakawa K."/>
            <person name="Fujimori K."/>
            <person name="Tanai H."/>
            <person name="Kimata M."/>
            <person name="Watanabe M."/>
            <person name="Hiraoka S."/>
            <person name="Chiba Y."/>
            <person name="Ishida S."/>
            <person name="Ono Y."/>
            <person name="Takiguchi S."/>
            <person name="Watanabe S."/>
            <person name="Yosida M."/>
            <person name="Hotuta T."/>
            <person name="Kusano J."/>
            <person name="Kanehori K."/>
            <person name="Takahashi-Fujii A."/>
            <person name="Hara H."/>
            <person name="Tanase T."/>
            <person name="Nomura Y."/>
            <person name="Togiya S."/>
            <person name="Komai F."/>
            <person name="Hara R."/>
            <person name="Takeuchi K."/>
            <person name="Arita M."/>
            <person name="Imose N."/>
            <person name="Musashino K."/>
            <person name="Yuuki H."/>
            <person name="Oshima A."/>
            <person name="Sasaki N."/>
            <person name="Aotsuka S."/>
            <person name="Yoshikawa Y."/>
            <person name="Matsunawa H."/>
            <person name="Ichihara T."/>
            <person name="Shiohata N."/>
            <person name="Sano S."/>
            <person name="Moriya S."/>
            <person name="Momiyama H."/>
            <person name="Satoh N."/>
            <person name="Takami S."/>
            <person name="Terashima Y."/>
            <person name="Suzuki O."/>
            <person name="Nakagawa S."/>
            <person name="Senoh A."/>
            <person name="Mizoguchi H."/>
            <person name="Goto Y."/>
            <person name="Shimizu F."/>
            <person name="Wakebe H."/>
            <person name="Hishigaki H."/>
            <person name="Watanabe T."/>
            <person name="Sugiyama A."/>
            <person name="Takemoto M."/>
            <person name="Kawakami B."/>
            <person name="Yamazaki M."/>
            <person name="Watanabe K."/>
            <person name="Kumagai A."/>
            <person name="Itakura S."/>
            <person name="Fukuzumi Y."/>
            <person name="Fujimori Y."/>
            <person name="Komiyama M."/>
            <person name="Tashiro H."/>
            <person name="Tanigami A."/>
            <person name="Fujiwara T."/>
            <person name="Ono T."/>
            <person name="Yamada K."/>
            <person name="Fujii Y."/>
            <person name="Ozaki K."/>
            <person name="Hirao M."/>
            <person name="Ohmori Y."/>
            <person name="Kawabata A."/>
            <person name="Hikiji T."/>
            <person name="Kobatake N."/>
            <person name="Inagaki H."/>
            <person name="Ikema Y."/>
            <person name="Okamoto S."/>
            <person name="Okitani R."/>
            <person name="Kawakami T."/>
            <person name="Noguchi S."/>
            <person name="Itoh T."/>
            <person name="Shigeta K."/>
            <person name="Senba T."/>
            <person name="Matsumura K."/>
            <person name="Nakajima Y."/>
            <person name="Mizuno T."/>
            <person name="Morinaga M."/>
            <person name="Sasaki M."/>
            <person name="Togashi T."/>
            <person name="Oyama M."/>
            <person name="Hata H."/>
            <person name="Watanabe M."/>
            <person name="Komatsu T."/>
            <person name="Mizushima-Sugano J."/>
            <person name="Satoh T."/>
            <person name="Shirai Y."/>
            <person name="Takahashi Y."/>
            <person name="Nakagawa K."/>
            <person name="Okumura K."/>
            <person name="Nagase T."/>
            <person name="Nomura N."/>
            <person name="Kikuchi H."/>
            <person name="Masuho Y."/>
            <person name="Yamashita R."/>
            <person name="Nakai K."/>
            <person name="Yada T."/>
            <person name="Nakamura Y."/>
            <person name="Ohara O."/>
            <person name="Isogai T."/>
            <person name="Sugano S."/>
        </authorList>
    </citation>
    <scope>NUCLEOTIDE SEQUENCE</scope>
    <source>
        <tissue evidence="2">Brain</tissue>
    </source>
</reference>
<proteinExistence type="evidence at transcript level"/>
<dbReference type="AlphaFoldDB" id="Q8N939"/>
<keyword evidence="1" id="KW-0472">Membrane</keyword>
<keyword evidence="1" id="KW-0812">Transmembrane</keyword>
<evidence type="ECO:0000313" key="2">
    <source>
        <dbReference type="EMBL" id="BAC04617.1"/>
    </source>
</evidence>
<dbReference type="EMBL" id="AK095730">
    <property type="protein sequence ID" value="BAC04617.1"/>
    <property type="molecule type" value="mRNA"/>
</dbReference>
<organism evidence="2">
    <name type="scientific">Homo sapiens</name>
    <name type="common">Human</name>
    <dbReference type="NCBI Taxonomy" id="9606"/>
    <lineage>
        <taxon>Eukaryota</taxon>
        <taxon>Metazoa</taxon>
        <taxon>Chordata</taxon>
        <taxon>Craniata</taxon>
        <taxon>Vertebrata</taxon>
        <taxon>Euteleostomi</taxon>
        <taxon>Mammalia</taxon>
        <taxon>Eutheria</taxon>
        <taxon>Euarchontoglires</taxon>
        <taxon>Primates</taxon>
        <taxon>Haplorrhini</taxon>
        <taxon>Catarrhini</taxon>
        <taxon>Hominidae</taxon>
        <taxon>Homo</taxon>
    </lineage>
</organism>